<feature type="region of interest" description="Disordered" evidence="1">
    <location>
        <begin position="1"/>
        <end position="148"/>
    </location>
</feature>
<feature type="compositionally biased region" description="Basic and acidic residues" evidence="1">
    <location>
        <begin position="1"/>
        <end position="17"/>
    </location>
</feature>
<keyword evidence="2" id="KW-0812">Transmembrane</keyword>
<feature type="compositionally biased region" description="Polar residues" evidence="1">
    <location>
        <begin position="77"/>
        <end position="91"/>
    </location>
</feature>
<feature type="transmembrane region" description="Helical" evidence="2">
    <location>
        <begin position="383"/>
        <end position="400"/>
    </location>
</feature>
<feature type="transmembrane region" description="Helical" evidence="2">
    <location>
        <begin position="298"/>
        <end position="316"/>
    </location>
</feature>
<accession>A0A6N7PPW0</accession>
<feature type="compositionally biased region" description="Low complexity" evidence="1">
    <location>
        <begin position="126"/>
        <end position="148"/>
    </location>
</feature>
<feature type="compositionally biased region" description="Low complexity" evidence="1">
    <location>
        <begin position="93"/>
        <end position="103"/>
    </location>
</feature>
<sequence length="401" mass="41907">MAERLHDPLASPRDGHLGRQFRQVVSHERAPVARSCTRPLPARPRRPQVQAGRRLHPCRTRSTATTRNERWACASGRCNTERPSASASGNAPSRRSTSSSRSTTHARAPKNRRRSSQRSRSRPLPAGARSAMGRSMSSAPLAASAPARSLAPREHGAYGQLGLPLVAGLALGRPGIAAFGLAIAWVAAFLAHEPLLVLLGQRGKKARAQDGPRAASRLAVLACVMVLAGVVGLLFAPPEARLGLVPPALLGLVVMAFVWRKEEKTTAGEIVAAAALSGAGFPVALAGGVAVLPAAVAWIVWTTAFLMSTLAVRAVIARAKHEGSVLLVAAYVVTIGLGAASVVLALRGVLPLGAPIALAPFVMLSLGVSVFRVHTRHLRRIGWGLMGACVATLGVLVATLR</sequence>
<keyword evidence="2" id="KW-0472">Membrane</keyword>
<feature type="transmembrane region" description="Helical" evidence="2">
    <location>
        <begin position="352"/>
        <end position="371"/>
    </location>
</feature>
<keyword evidence="2" id="KW-1133">Transmembrane helix</keyword>
<evidence type="ECO:0000313" key="3">
    <source>
        <dbReference type="EMBL" id="MRG92390.1"/>
    </source>
</evidence>
<protein>
    <submittedName>
        <fullName evidence="3">Uncharacterized protein</fullName>
    </submittedName>
</protein>
<reference evidence="3 4" key="1">
    <citation type="submission" date="2019-10" db="EMBL/GenBank/DDBJ databases">
        <title>A soil myxobacterium in the family Polyangiaceae.</title>
        <authorList>
            <person name="Li Y."/>
            <person name="Wang J."/>
        </authorList>
    </citation>
    <scope>NUCLEOTIDE SEQUENCE [LARGE SCALE GENOMIC DNA]</scope>
    <source>
        <strain evidence="3 4">DSM 14734</strain>
    </source>
</reference>
<proteinExistence type="predicted"/>
<evidence type="ECO:0000256" key="2">
    <source>
        <dbReference type="SAM" id="Phobius"/>
    </source>
</evidence>
<comment type="caution">
    <text evidence="3">The sequence shown here is derived from an EMBL/GenBank/DDBJ whole genome shotgun (WGS) entry which is preliminary data.</text>
</comment>
<dbReference type="EMBL" id="WJIE01000003">
    <property type="protein sequence ID" value="MRG92390.1"/>
    <property type="molecule type" value="Genomic_DNA"/>
</dbReference>
<dbReference type="AlphaFoldDB" id="A0A6N7PPW0"/>
<keyword evidence="4" id="KW-1185">Reference proteome</keyword>
<organism evidence="3 4">
    <name type="scientific">Polyangium spumosum</name>
    <dbReference type="NCBI Taxonomy" id="889282"/>
    <lineage>
        <taxon>Bacteria</taxon>
        <taxon>Pseudomonadati</taxon>
        <taxon>Myxococcota</taxon>
        <taxon>Polyangia</taxon>
        <taxon>Polyangiales</taxon>
        <taxon>Polyangiaceae</taxon>
        <taxon>Polyangium</taxon>
    </lineage>
</organism>
<name>A0A6N7PPW0_9BACT</name>
<evidence type="ECO:0000313" key="4">
    <source>
        <dbReference type="Proteomes" id="UP000440224"/>
    </source>
</evidence>
<dbReference type="Proteomes" id="UP000440224">
    <property type="component" value="Unassembled WGS sequence"/>
</dbReference>
<feature type="transmembrane region" description="Helical" evidence="2">
    <location>
        <begin position="176"/>
        <end position="198"/>
    </location>
</feature>
<dbReference type="InterPro" id="IPR025576">
    <property type="entry name" value="YwiC"/>
</dbReference>
<feature type="compositionally biased region" description="Basic residues" evidence="1">
    <location>
        <begin position="107"/>
        <end position="121"/>
    </location>
</feature>
<dbReference type="OrthoDB" id="5526604at2"/>
<gene>
    <name evidence="3" type="ORF">GF068_10675</name>
</gene>
<dbReference type="Pfam" id="PF14256">
    <property type="entry name" value="YwiC"/>
    <property type="match status" value="1"/>
</dbReference>
<feature type="transmembrane region" description="Helical" evidence="2">
    <location>
        <begin position="218"/>
        <end position="236"/>
    </location>
</feature>
<feature type="transmembrane region" description="Helical" evidence="2">
    <location>
        <begin position="271"/>
        <end position="292"/>
    </location>
</feature>
<evidence type="ECO:0000256" key="1">
    <source>
        <dbReference type="SAM" id="MobiDB-lite"/>
    </source>
</evidence>
<feature type="transmembrane region" description="Helical" evidence="2">
    <location>
        <begin position="325"/>
        <end position="346"/>
    </location>
</feature>
<feature type="transmembrane region" description="Helical" evidence="2">
    <location>
        <begin position="242"/>
        <end position="259"/>
    </location>
</feature>